<keyword evidence="10" id="KW-0449">Lipoprotein</keyword>
<comment type="subcellular location">
    <subcellularLocation>
        <location evidence="1 12">Secreted</location>
        <location evidence="1 12">Extracellular space</location>
        <location evidence="1 12">Extracellular matrix</location>
    </subcellularLocation>
</comment>
<dbReference type="SMART" id="SM00097">
    <property type="entry name" value="WNT1"/>
    <property type="match status" value="1"/>
</dbReference>
<dbReference type="InterPro" id="IPR043158">
    <property type="entry name" value="Wnt_C"/>
</dbReference>
<keyword evidence="4" id="KW-0964">Secreted</keyword>
<dbReference type="GO" id="GO:0048513">
    <property type="term" value="P:animal organ development"/>
    <property type="evidence" value="ECO:0007669"/>
    <property type="project" value="UniProtKB-ARBA"/>
</dbReference>
<evidence type="ECO:0000256" key="2">
    <source>
        <dbReference type="ARBA" id="ARBA00005683"/>
    </source>
</evidence>
<dbReference type="GO" id="GO:0005102">
    <property type="term" value="F:signaling receptor binding"/>
    <property type="evidence" value="ECO:0007669"/>
    <property type="project" value="InterPro"/>
</dbReference>
<name>A0A8C0ML95_CANLF</name>
<dbReference type="GO" id="GO:0016055">
    <property type="term" value="P:Wnt signaling pathway"/>
    <property type="evidence" value="ECO:0007669"/>
    <property type="project" value="UniProtKB-KW"/>
</dbReference>
<evidence type="ECO:0000256" key="12">
    <source>
        <dbReference type="RuleBase" id="RU003500"/>
    </source>
</evidence>
<reference evidence="13" key="1">
    <citation type="submission" date="2019-03" db="EMBL/GenBank/DDBJ databases">
        <authorList>
            <person name="Warren W.C."/>
            <person name="Johnson G.S."/>
        </authorList>
    </citation>
    <scope>NUCLEOTIDE SEQUENCE [LARGE SCALE GENOMIC DNA]</scope>
    <source>
        <strain evidence="13">Basenji</strain>
    </source>
</reference>
<dbReference type="Pfam" id="PF00110">
    <property type="entry name" value="wnt"/>
    <property type="match status" value="1"/>
</dbReference>
<keyword evidence="9" id="KW-0325">Glycoprotein</keyword>
<evidence type="ECO:0000256" key="1">
    <source>
        <dbReference type="ARBA" id="ARBA00004498"/>
    </source>
</evidence>
<evidence type="ECO:0000256" key="10">
    <source>
        <dbReference type="ARBA" id="ARBA00023288"/>
    </source>
</evidence>
<dbReference type="CDD" id="cd19350">
    <property type="entry name" value="wnt_Wnt7b"/>
    <property type="match status" value="1"/>
</dbReference>
<sequence length="427" mass="47427">MVRSGDDFFPPCKGGRARRGRRVLKCFLLALGCSTAALRPAAEWLVFRPSFPGVLADQGFPSLPLLLLPGCHQGQWDSNFWSGRGDSSSKCGDVPSWVLVVQALSSVVALGANIICNKIPGLAPRQRAICQSRPDAIIVIGEGAQMGINECQYQFRFGRWNCSALGEKTVFGQELRVGSREAAFTYAITAAGVAHAVTAACSQGNLSNCGCDREKQGYYNQAEGWKWGGCSADVRYGIDFSRRFVDAREIKKNARRLMNLHNNEAGRKVLEERMKLECKCHGVSGSCTTKTCWTTLPKFREVGHMLKEKYNAAVQVEVVRASRLRQPTFLRIKQLRSYQKPMETDLVYIEKSPNYCEEDAATGSVGTQGRLCNRTSPGADGCDTMCCGRGYNTHQYTKVWQCNCKFHWCCFVKCNTCSERTEVFTCK</sequence>
<dbReference type="Gene3D" id="3.30.2460.20">
    <property type="match status" value="1"/>
</dbReference>
<accession>A0A8C0ML95</accession>
<evidence type="ECO:0000256" key="8">
    <source>
        <dbReference type="ARBA" id="ARBA00023157"/>
    </source>
</evidence>
<evidence type="ECO:0000313" key="14">
    <source>
        <dbReference type="Proteomes" id="UP000694429"/>
    </source>
</evidence>
<dbReference type="FunFam" id="3.30.2460.20:FF:000001">
    <property type="entry name" value="Wnt homolog"/>
    <property type="match status" value="1"/>
</dbReference>
<keyword evidence="8" id="KW-1015">Disulfide bond</keyword>
<keyword evidence="5" id="KW-0272">Extracellular matrix</keyword>
<organism evidence="13 14">
    <name type="scientific">Canis lupus familiaris</name>
    <name type="common">Dog</name>
    <name type="synonym">Canis familiaris</name>
    <dbReference type="NCBI Taxonomy" id="9615"/>
    <lineage>
        <taxon>Eukaryota</taxon>
        <taxon>Metazoa</taxon>
        <taxon>Chordata</taxon>
        <taxon>Craniata</taxon>
        <taxon>Vertebrata</taxon>
        <taxon>Euteleostomi</taxon>
        <taxon>Mammalia</taxon>
        <taxon>Eutheria</taxon>
        <taxon>Laurasiatheria</taxon>
        <taxon>Carnivora</taxon>
        <taxon>Caniformia</taxon>
        <taxon>Canidae</taxon>
        <taxon>Canis</taxon>
    </lineage>
</organism>
<evidence type="ECO:0000256" key="6">
    <source>
        <dbReference type="ARBA" id="ARBA00022687"/>
    </source>
</evidence>
<reference evidence="13" key="2">
    <citation type="submission" date="2025-08" db="UniProtKB">
        <authorList>
            <consortium name="Ensembl"/>
        </authorList>
    </citation>
    <scope>IDENTIFICATION</scope>
</reference>
<evidence type="ECO:0000256" key="4">
    <source>
        <dbReference type="ARBA" id="ARBA00022525"/>
    </source>
</evidence>
<dbReference type="PANTHER" id="PTHR12027:SF73">
    <property type="entry name" value="PROTEIN WNT-7B"/>
    <property type="match status" value="1"/>
</dbReference>
<evidence type="ECO:0000256" key="11">
    <source>
        <dbReference type="ARBA" id="ARBA00045764"/>
    </source>
</evidence>
<evidence type="ECO:0000256" key="9">
    <source>
        <dbReference type="ARBA" id="ARBA00023180"/>
    </source>
</evidence>
<keyword evidence="7" id="KW-0732">Signal</keyword>
<evidence type="ECO:0000256" key="3">
    <source>
        <dbReference type="ARBA" id="ARBA00022473"/>
    </source>
</evidence>
<dbReference type="InterPro" id="IPR005817">
    <property type="entry name" value="Wnt"/>
</dbReference>
<dbReference type="InterPro" id="IPR018161">
    <property type="entry name" value="Wnt_CS"/>
</dbReference>
<dbReference type="GO" id="GO:0030154">
    <property type="term" value="P:cell differentiation"/>
    <property type="evidence" value="ECO:0007669"/>
    <property type="project" value="UniProtKB-ARBA"/>
</dbReference>
<dbReference type="PANTHER" id="PTHR12027">
    <property type="entry name" value="WNT RELATED"/>
    <property type="match status" value="1"/>
</dbReference>
<comment type="function">
    <text evidence="11">Ligand for members of the frizzled family of seven transmembrane receptors that functions in the canonical Wnt/beta-catenin signaling pathway. Required for normal fusion of the chorion and the allantois during placenta development. Required for central nervous system (CNS) angiogenesis and blood-brain barrier regulation.</text>
</comment>
<comment type="similarity">
    <text evidence="2 12">Belongs to the Wnt family.</text>
</comment>
<dbReference type="GO" id="GO:0009888">
    <property type="term" value="P:tissue development"/>
    <property type="evidence" value="ECO:0007669"/>
    <property type="project" value="UniProtKB-ARBA"/>
</dbReference>
<dbReference type="PRINTS" id="PR01349">
    <property type="entry name" value="WNTPROTEIN"/>
</dbReference>
<dbReference type="Proteomes" id="UP000694429">
    <property type="component" value="Chromosome 10"/>
</dbReference>
<evidence type="ECO:0000313" key="13">
    <source>
        <dbReference type="Ensembl" id="ENSCAFP00030012019.1"/>
    </source>
</evidence>
<dbReference type="PRINTS" id="PR01891">
    <property type="entry name" value="WNT7PROTEIN"/>
</dbReference>
<evidence type="ECO:0000256" key="5">
    <source>
        <dbReference type="ARBA" id="ARBA00022530"/>
    </source>
</evidence>
<dbReference type="GO" id="GO:0005576">
    <property type="term" value="C:extracellular region"/>
    <property type="evidence" value="ECO:0007669"/>
    <property type="project" value="InterPro"/>
</dbReference>
<keyword evidence="3 12" id="KW-0217">Developmental protein</keyword>
<dbReference type="AlphaFoldDB" id="A0A8C0ML95"/>
<dbReference type="GO" id="GO:0048731">
    <property type="term" value="P:system development"/>
    <property type="evidence" value="ECO:0007669"/>
    <property type="project" value="UniProtKB-ARBA"/>
</dbReference>
<dbReference type="Ensembl" id="ENSCAFT00030013769.1">
    <property type="protein sequence ID" value="ENSCAFP00030012019.1"/>
    <property type="gene ID" value="ENSCAFG00030007430.1"/>
</dbReference>
<dbReference type="OrthoDB" id="5945655at2759"/>
<keyword evidence="6 12" id="KW-0879">Wnt signaling pathway</keyword>
<dbReference type="InterPro" id="IPR013300">
    <property type="entry name" value="Wnt7"/>
</dbReference>
<proteinExistence type="inferred from homology"/>
<protein>
    <recommendedName>
        <fullName evidence="12">Protein Wnt</fullName>
    </recommendedName>
</protein>
<evidence type="ECO:0000256" key="7">
    <source>
        <dbReference type="ARBA" id="ARBA00022729"/>
    </source>
</evidence>
<gene>
    <name evidence="13" type="primary">WNT7B</name>
</gene>
<dbReference type="PROSITE" id="PS00246">
    <property type="entry name" value="WNT1"/>
    <property type="match status" value="1"/>
</dbReference>